<evidence type="ECO:0000259" key="14">
    <source>
        <dbReference type="Pfam" id="PF02096"/>
    </source>
</evidence>
<keyword evidence="10 13" id="KW-0143">Chaperone</keyword>
<dbReference type="HAMAP" id="MF_01810">
    <property type="entry name" value="YidC_type1"/>
    <property type="match status" value="1"/>
</dbReference>
<sequence>MNKNSIIGLLLIFAIMIGYTVMMSPSKEELEARKRTQDSIAAIQRAVSDSVRVQQAQREELKNSVAEMPSPAQDIDSGALVAARNSVFGPFAVSASGVDKEFIVETDLLKLTVSNKGGRISKVELKEYKTFDGKPAILFVPDSSMFELAFFTDVRPITTGDLYFLPSWTDQRFQGQDELRISGNDSLQFAMRLFAGSSDSIALPDSYIEYLYTVKGDNYMVDFEVNFVNMEGIIAPNTKELNINWNARLLRQEKNLENEKLNTTIHFRHSDGEVDYLSERKDDSKNINTRVKWVSFKQQFFSASLIAGELFQNAELSKVREPEKEMKYLEQMQAVLSLPFNPMVDKSLGMSFYFGPNKYNLMRKYKLDLERQIPLGWSFFLMQWINRFAVIPVFNFLEGFNLNYGIIILILTILLKIVLFPIAYKTYMSSAKMRLLKPEVDEINAKYPKKEDAMKKQQATMTLYKKAGVNPMSGCVPMLLQFPILLAMFRFFPASIELRQESFLWAHDLSSYDSILDLPFTIPFYGDHVSLFTLLMTISTIIYTKINNDMMSTGNQMPGMKTMMYLMPVMFLGFFNSYSSGLSYYYLLANLMTFAQMYVIRRFVNEDKLHAQIQENKKKPVKKSNFQKRLEEMAKNQGKK</sequence>
<dbReference type="OrthoDB" id="9780552at2"/>
<keyword evidence="7 13" id="KW-0653">Protein transport</keyword>
<evidence type="ECO:0000256" key="13">
    <source>
        <dbReference type="HAMAP-Rule" id="MF_01810"/>
    </source>
</evidence>
<dbReference type="InterPro" id="IPR019998">
    <property type="entry name" value="Membr_insert_YidC"/>
</dbReference>
<comment type="subcellular location">
    <subcellularLocation>
        <location evidence="1">Cell inner membrane</location>
        <topology evidence="1">Multi-pass membrane protein</topology>
    </subcellularLocation>
    <subcellularLocation>
        <location evidence="13">Cell membrane</location>
        <topology evidence="13">Multi-pass membrane protein</topology>
    </subcellularLocation>
</comment>
<proteinExistence type="inferred from homology"/>
<dbReference type="PATRIC" id="fig|1678841.3.peg.3281"/>
<comment type="function">
    <text evidence="13">Required for the insertion and/or proper folding and/or complex formation of integral membrane proteins into the membrane. Involved in integration of membrane proteins that insert both dependently and independently of the Sec translocase complex, as well as at least some lipoproteins. Aids folding of multispanning membrane proteins.</text>
</comment>
<evidence type="ECO:0000259" key="15">
    <source>
        <dbReference type="Pfam" id="PF14849"/>
    </source>
</evidence>
<protein>
    <recommendedName>
        <fullName evidence="3 13">Membrane protein insertase YidC</fullName>
    </recommendedName>
    <alternativeName>
        <fullName evidence="12 13">Foldase YidC</fullName>
    </alternativeName>
    <alternativeName>
        <fullName evidence="11 13">Membrane integrase YidC</fullName>
    </alternativeName>
    <alternativeName>
        <fullName evidence="13">Membrane protein YidC</fullName>
    </alternativeName>
</protein>
<evidence type="ECO:0000313" key="16">
    <source>
        <dbReference type="EMBL" id="GAP44747.1"/>
    </source>
</evidence>
<comment type="subunit">
    <text evidence="13">Interacts with the Sec translocase complex via SecD. Specifically interacts with transmembrane segments of nascent integral membrane proteins during membrane integration.</text>
</comment>
<keyword evidence="8 13" id="KW-1133">Transmembrane helix</keyword>
<dbReference type="Pfam" id="PF02096">
    <property type="entry name" value="60KD_IMP"/>
    <property type="match status" value="1"/>
</dbReference>
<evidence type="ECO:0000256" key="1">
    <source>
        <dbReference type="ARBA" id="ARBA00004429"/>
    </source>
</evidence>
<evidence type="ECO:0000256" key="8">
    <source>
        <dbReference type="ARBA" id="ARBA00022989"/>
    </source>
</evidence>
<accession>A0A0S7C1A2</accession>
<evidence type="ECO:0000256" key="11">
    <source>
        <dbReference type="ARBA" id="ARBA00033245"/>
    </source>
</evidence>
<dbReference type="PANTHER" id="PTHR12428:SF65">
    <property type="entry name" value="CYTOCHROME C OXIDASE ASSEMBLY PROTEIN COX18, MITOCHONDRIAL"/>
    <property type="match status" value="1"/>
</dbReference>
<dbReference type="GO" id="GO:0015031">
    <property type="term" value="P:protein transport"/>
    <property type="evidence" value="ECO:0007669"/>
    <property type="project" value="UniProtKB-KW"/>
</dbReference>
<evidence type="ECO:0000256" key="9">
    <source>
        <dbReference type="ARBA" id="ARBA00023136"/>
    </source>
</evidence>
<reference evidence="16" key="1">
    <citation type="journal article" date="2015" name="Genome Announc.">
        <title>Draft Genome Sequence of Bacteroidales Strain TBC1, a Novel Isolate from a Methanogenic Wastewater Treatment System.</title>
        <authorList>
            <person name="Tourlousse D.M."/>
            <person name="Matsuura N."/>
            <person name="Sun L."/>
            <person name="Toyonaga M."/>
            <person name="Kuroda K."/>
            <person name="Ohashi A."/>
            <person name="Cruz R."/>
            <person name="Yamaguchi T."/>
            <person name="Sekiguchi Y."/>
        </authorList>
    </citation>
    <scope>NUCLEOTIDE SEQUENCE [LARGE SCALE GENOMIC DNA]</scope>
    <source>
        <strain evidence="16">TBC1</strain>
    </source>
</reference>
<dbReference type="CDD" id="cd20070">
    <property type="entry name" value="5TM_YidC_Alb3"/>
    <property type="match status" value="1"/>
</dbReference>
<dbReference type="CDD" id="cd19961">
    <property type="entry name" value="EcYidC-like_peri"/>
    <property type="match status" value="1"/>
</dbReference>
<keyword evidence="5 13" id="KW-1003">Cell membrane</keyword>
<dbReference type="Pfam" id="PF14849">
    <property type="entry name" value="YidC_periplas"/>
    <property type="match status" value="1"/>
</dbReference>
<gene>
    <name evidence="13" type="primary">yidC</name>
    <name evidence="16" type="ORF">TBC1_12558</name>
</gene>
<dbReference type="NCBIfam" id="TIGR03593">
    <property type="entry name" value="yidC_nterm"/>
    <property type="match status" value="1"/>
</dbReference>
<dbReference type="InterPro" id="IPR047196">
    <property type="entry name" value="YidC_ALB_C"/>
</dbReference>
<feature type="domain" description="Membrane insertase YidC N-terminal" evidence="15">
    <location>
        <begin position="104"/>
        <end position="385"/>
    </location>
</feature>
<dbReference type="InterPro" id="IPR001708">
    <property type="entry name" value="YidC/ALB3/OXA1/COX18"/>
</dbReference>
<keyword evidence="17" id="KW-1185">Reference proteome</keyword>
<feature type="transmembrane region" description="Helical" evidence="13">
    <location>
        <begin position="522"/>
        <end position="542"/>
    </location>
</feature>
<evidence type="ECO:0000256" key="7">
    <source>
        <dbReference type="ARBA" id="ARBA00022927"/>
    </source>
</evidence>
<feature type="transmembrane region" description="Helical" evidence="13">
    <location>
        <begin position="6"/>
        <end position="25"/>
    </location>
</feature>
<dbReference type="GO" id="GO:0005886">
    <property type="term" value="C:plasma membrane"/>
    <property type="evidence" value="ECO:0007669"/>
    <property type="project" value="UniProtKB-SubCell"/>
</dbReference>
<dbReference type="GO" id="GO:0032977">
    <property type="term" value="F:membrane insertase activity"/>
    <property type="evidence" value="ECO:0007669"/>
    <property type="project" value="InterPro"/>
</dbReference>
<feature type="transmembrane region" description="Helical" evidence="13">
    <location>
        <begin position="402"/>
        <end position="424"/>
    </location>
</feature>
<dbReference type="Gene3D" id="2.70.98.90">
    <property type="match status" value="1"/>
</dbReference>
<evidence type="ECO:0000256" key="6">
    <source>
        <dbReference type="ARBA" id="ARBA00022692"/>
    </source>
</evidence>
<feature type="transmembrane region" description="Helical" evidence="13">
    <location>
        <begin position="474"/>
        <end position="492"/>
    </location>
</feature>
<dbReference type="STRING" id="1678841.TBC1_12558"/>
<evidence type="ECO:0000256" key="3">
    <source>
        <dbReference type="ARBA" id="ARBA00015325"/>
    </source>
</evidence>
<evidence type="ECO:0000313" key="17">
    <source>
        <dbReference type="Proteomes" id="UP000053091"/>
    </source>
</evidence>
<dbReference type="Proteomes" id="UP000053091">
    <property type="component" value="Unassembled WGS sequence"/>
</dbReference>
<dbReference type="EMBL" id="DF968183">
    <property type="protein sequence ID" value="GAP44747.1"/>
    <property type="molecule type" value="Genomic_DNA"/>
</dbReference>
<name>A0A0S7C1A2_9BACT</name>
<evidence type="ECO:0000256" key="2">
    <source>
        <dbReference type="ARBA" id="ARBA00010527"/>
    </source>
</evidence>
<dbReference type="InterPro" id="IPR028055">
    <property type="entry name" value="YidC/Oxa/ALB_C"/>
</dbReference>
<dbReference type="PANTHER" id="PTHR12428">
    <property type="entry name" value="OXA1"/>
    <property type="match status" value="1"/>
</dbReference>
<feature type="domain" description="Membrane insertase YidC/Oxa/ALB C-terminal" evidence="14">
    <location>
        <begin position="404"/>
        <end position="602"/>
    </location>
</feature>
<dbReference type="RefSeq" id="WP_062044569.1">
    <property type="nucleotide sequence ID" value="NZ_DF968183.1"/>
</dbReference>
<evidence type="ECO:0000256" key="10">
    <source>
        <dbReference type="ARBA" id="ARBA00023186"/>
    </source>
</evidence>
<dbReference type="AlphaFoldDB" id="A0A0S7C1A2"/>
<keyword evidence="6 13" id="KW-0812">Transmembrane</keyword>
<dbReference type="PRINTS" id="PR00701">
    <property type="entry name" value="60KDINNERMP"/>
</dbReference>
<dbReference type="NCBIfam" id="NF002356">
    <property type="entry name" value="PRK01318.2-3"/>
    <property type="match status" value="1"/>
</dbReference>
<evidence type="ECO:0000256" key="5">
    <source>
        <dbReference type="ARBA" id="ARBA00022475"/>
    </source>
</evidence>
<dbReference type="NCBIfam" id="TIGR03592">
    <property type="entry name" value="yidC_oxa1_cterm"/>
    <property type="match status" value="1"/>
</dbReference>
<feature type="transmembrane region" description="Helical" evidence="13">
    <location>
        <begin position="562"/>
        <end position="578"/>
    </location>
</feature>
<keyword evidence="9 13" id="KW-0472">Membrane</keyword>
<comment type="similarity">
    <text evidence="2 13">Belongs to the OXA1/ALB3/YidC family. Type 1 subfamily.</text>
</comment>
<evidence type="ECO:0000256" key="4">
    <source>
        <dbReference type="ARBA" id="ARBA00022448"/>
    </source>
</evidence>
<dbReference type="InterPro" id="IPR028053">
    <property type="entry name" value="Membr_insert_YidC_N"/>
</dbReference>
<keyword evidence="4 13" id="KW-0813">Transport</keyword>
<organism evidence="16">
    <name type="scientific">Lentimicrobium saccharophilum</name>
    <dbReference type="NCBI Taxonomy" id="1678841"/>
    <lineage>
        <taxon>Bacteria</taxon>
        <taxon>Pseudomonadati</taxon>
        <taxon>Bacteroidota</taxon>
        <taxon>Bacteroidia</taxon>
        <taxon>Bacteroidales</taxon>
        <taxon>Lentimicrobiaceae</taxon>
        <taxon>Lentimicrobium</taxon>
    </lineage>
</organism>
<dbReference type="GO" id="GO:0051205">
    <property type="term" value="P:protein insertion into membrane"/>
    <property type="evidence" value="ECO:0007669"/>
    <property type="project" value="TreeGrafter"/>
</dbReference>
<evidence type="ECO:0000256" key="12">
    <source>
        <dbReference type="ARBA" id="ARBA00033342"/>
    </source>
</evidence>
<dbReference type="InterPro" id="IPR038221">
    <property type="entry name" value="YidC_periplasmic_sf"/>
</dbReference>